<evidence type="ECO:0000313" key="1">
    <source>
        <dbReference type="EMBL" id="KUM66909.1"/>
    </source>
</evidence>
<dbReference type="InterPro" id="IPR043519">
    <property type="entry name" value="NT_sf"/>
</dbReference>
<dbReference type="Gene3D" id="3.30.460.40">
    <property type="match status" value="1"/>
</dbReference>
<proteinExistence type="predicted"/>
<dbReference type="SUPFAM" id="SSF81301">
    <property type="entry name" value="Nucleotidyltransferase"/>
    <property type="match status" value="1"/>
</dbReference>
<gene>
    <name evidence="1" type="ORF">ACN42_g195</name>
</gene>
<reference evidence="1 2" key="1">
    <citation type="submission" date="2015-10" db="EMBL/GenBank/DDBJ databases">
        <title>Genome sequencing of Penicillium freii.</title>
        <authorList>
            <person name="Nguyen H.D."/>
            <person name="Visagie C.M."/>
            <person name="Seifert K.A."/>
        </authorList>
    </citation>
    <scope>NUCLEOTIDE SEQUENCE [LARGE SCALE GENOMIC DNA]</scope>
    <source>
        <strain evidence="1 2">DAOM 242723</strain>
    </source>
</reference>
<dbReference type="AlphaFoldDB" id="A0A117NT19"/>
<accession>A0A117NT19</accession>
<dbReference type="EMBL" id="LLXE01000002">
    <property type="protein sequence ID" value="KUM66909.1"/>
    <property type="molecule type" value="Genomic_DNA"/>
</dbReference>
<dbReference type="Proteomes" id="UP000055045">
    <property type="component" value="Unassembled WGS sequence"/>
</dbReference>
<evidence type="ECO:0008006" key="3">
    <source>
        <dbReference type="Google" id="ProtNLM"/>
    </source>
</evidence>
<keyword evidence="2" id="KW-1185">Reference proteome</keyword>
<evidence type="ECO:0000313" key="2">
    <source>
        <dbReference type="Proteomes" id="UP000055045"/>
    </source>
</evidence>
<organism evidence="1 2">
    <name type="scientific">Penicillium freii</name>
    <dbReference type="NCBI Taxonomy" id="48697"/>
    <lineage>
        <taxon>Eukaryota</taxon>
        <taxon>Fungi</taxon>
        <taxon>Dikarya</taxon>
        <taxon>Ascomycota</taxon>
        <taxon>Pezizomycotina</taxon>
        <taxon>Eurotiomycetes</taxon>
        <taxon>Eurotiomycetidae</taxon>
        <taxon>Eurotiales</taxon>
        <taxon>Aspergillaceae</taxon>
        <taxon>Penicillium</taxon>
    </lineage>
</organism>
<protein>
    <recommendedName>
        <fullName evidence="3">Nucleotidyl transferase AbiEii/AbiGii toxin family protein</fullName>
    </recommendedName>
</protein>
<sequence length="219" mass="25183">MPALLPPQLELAVATVAQCLDSLQVDYAFMGGAAVCLTAPDRSRRTEDVDLVIHVDQRSITADLLTQRLLNSFPSDFGPVSQFGHVIPAYRLRLPGGAIQLVEVEVFDYASWPNRPQYNLQTATRVTKLISGHPVKLFSPEWLTREKILSQYQRQGFKRSMDIEDLSRLMRYCTPRKPELDFDHDQELQRALSRLLEERPRLRSGLRRIIKCRAIFGYW</sequence>
<comment type="caution">
    <text evidence="1">The sequence shown here is derived from an EMBL/GenBank/DDBJ whole genome shotgun (WGS) entry which is preliminary data.</text>
</comment>
<name>A0A117NT19_PENFR</name>